<keyword evidence="2" id="KW-0090">Biological rhythms</keyword>
<dbReference type="InterPro" id="IPR010562">
    <property type="entry name" value="Haemolymph_juvenile_hormone-bd"/>
</dbReference>
<evidence type="ECO:0000313" key="5">
    <source>
        <dbReference type="Proteomes" id="UP000091820"/>
    </source>
</evidence>
<dbReference type="GO" id="GO:0005615">
    <property type="term" value="C:extracellular space"/>
    <property type="evidence" value="ECO:0007669"/>
    <property type="project" value="TreeGrafter"/>
</dbReference>
<dbReference type="STRING" id="37001.A0A1A9WEJ7"/>
<reference evidence="5" key="1">
    <citation type="submission" date="2014-03" db="EMBL/GenBank/DDBJ databases">
        <authorList>
            <person name="Aksoy S."/>
            <person name="Warren W."/>
            <person name="Wilson R.K."/>
        </authorList>
    </citation>
    <scope>NUCLEOTIDE SEQUENCE [LARGE SCALE GENOMIC DNA]</scope>
    <source>
        <strain evidence="5">IAEA</strain>
    </source>
</reference>
<dbReference type="SMART" id="SM00700">
    <property type="entry name" value="JHBP"/>
    <property type="match status" value="1"/>
</dbReference>
<dbReference type="AlphaFoldDB" id="A0A1A9WEJ7"/>
<protein>
    <submittedName>
        <fullName evidence="4">Uncharacterized protein</fullName>
    </submittedName>
</protein>
<proteinExistence type="inferred from homology"/>
<evidence type="ECO:0000256" key="1">
    <source>
        <dbReference type="ARBA" id="ARBA00022729"/>
    </source>
</evidence>
<accession>A0A1A9WEJ7</accession>
<comment type="similarity">
    <text evidence="3">Belongs to the TO family.</text>
</comment>
<dbReference type="Pfam" id="PF06585">
    <property type="entry name" value="JHBP"/>
    <property type="match status" value="1"/>
</dbReference>
<organism evidence="4 5">
    <name type="scientific">Glossina brevipalpis</name>
    <dbReference type="NCBI Taxonomy" id="37001"/>
    <lineage>
        <taxon>Eukaryota</taxon>
        <taxon>Metazoa</taxon>
        <taxon>Ecdysozoa</taxon>
        <taxon>Arthropoda</taxon>
        <taxon>Hexapoda</taxon>
        <taxon>Insecta</taxon>
        <taxon>Pterygota</taxon>
        <taxon>Neoptera</taxon>
        <taxon>Endopterygota</taxon>
        <taxon>Diptera</taxon>
        <taxon>Brachycera</taxon>
        <taxon>Muscomorpha</taxon>
        <taxon>Hippoboscoidea</taxon>
        <taxon>Glossinidae</taxon>
        <taxon>Glossina</taxon>
    </lineage>
</organism>
<dbReference type="GO" id="GO:0007623">
    <property type="term" value="P:circadian rhythm"/>
    <property type="evidence" value="ECO:0007669"/>
    <property type="project" value="UniProtKB-ARBA"/>
</dbReference>
<sequence>MDQDTGSVYMQSSYKDIQLYGLRNFTIKKLDFNLINNKLKAVMKFPKIFMKSEYTIDGKIMMLPIVGAGPCNANFTDVEIDLNILWEIVSKENQAYFKINDIEVHYQVGNAQIHLLHLFNGDNALSESMNQYINENWDTISEDFRPLLQEALREFIKTASDKLFTVYSYNDLLPE</sequence>
<dbReference type="Gene3D" id="3.15.10.30">
    <property type="entry name" value="Haemolymph juvenile hormone binding protein"/>
    <property type="match status" value="1"/>
</dbReference>
<evidence type="ECO:0000256" key="2">
    <source>
        <dbReference type="ARBA" id="ARBA00023108"/>
    </source>
</evidence>
<name>A0A1A9WEJ7_9MUSC</name>
<evidence type="ECO:0000256" key="3">
    <source>
        <dbReference type="ARBA" id="ARBA00060902"/>
    </source>
</evidence>
<dbReference type="Proteomes" id="UP000091820">
    <property type="component" value="Unassembled WGS sequence"/>
</dbReference>
<dbReference type="FunFam" id="3.15.10.30:FF:000001">
    <property type="entry name" value="Takeout-like protein 1"/>
    <property type="match status" value="1"/>
</dbReference>
<reference evidence="4" key="2">
    <citation type="submission" date="2020-05" db="UniProtKB">
        <authorList>
            <consortium name="EnsemblMetazoa"/>
        </authorList>
    </citation>
    <scope>IDENTIFICATION</scope>
    <source>
        <strain evidence="4">IAEA</strain>
    </source>
</reference>
<keyword evidence="1" id="KW-0732">Signal</keyword>
<dbReference type="PANTHER" id="PTHR11008">
    <property type="entry name" value="PROTEIN TAKEOUT-LIKE PROTEIN"/>
    <property type="match status" value="1"/>
</dbReference>
<dbReference type="VEuPathDB" id="VectorBase:GBRI016757"/>
<evidence type="ECO:0000313" key="4">
    <source>
        <dbReference type="EnsemblMetazoa" id="GBRI016757-PA"/>
    </source>
</evidence>
<dbReference type="EnsemblMetazoa" id="GBRI016757-RA">
    <property type="protein sequence ID" value="GBRI016757-PA"/>
    <property type="gene ID" value="GBRI016757"/>
</dbReference>
<keyword evidence="5" id="KW-1185">Reference proteome</keyword>
<dbReference type="InterPro" id="IPR038606">
    <property type="entry name" value="To_sf"/>
</dbReference>
<dbReference type="PANTHER" id="PTHR11008:SF32">
    <property type="entry name" value="CIRCADIAN CLOCK-CONTROLLED PROTEIN DAYWAKE-RELATED"/>
    <property type="match status" value="1"/>
</dbReference>